<evidence type="ECO:0000256" key="1">
    <source>
        <dbReference type="ARBA" id="ARBA00008348"/>
    </source>
</evidence>
<evidence type="ECO:0000259" key="7">
    <source>
        <dbReference type="SMART" id="SM00363"/>
    </source>
</evidence>
<evidence type="ECO:0000256" key="2">
    <source>
        <dbReference type="ARBA" id="ARBA00023235"/>
    </source>
</evidence>
<evidence type="ECO:0000256" key="5">
    <source>
        <dbReference type="PROSITE-ProRule" id="PRU00182"/>
    </source>
</evidence>
<feature type="domain" description="RNA-binding S4" evidence="7">
    <location>
        <begin position="10"/>
        <end position="67"/>
    </location>
</feature>
<dbReference type="InterPro" id="IPR020094">
    <property type="entry name" value="TruA/RsuA/RluB/E/F_N"/>
</dbReference>
<comment type="catalytic activity">
    <reaction evidence="4">
        <text>uridine(2604) in 23S rRNA = pseudouridine(2604) in 23S rRNA</text>
        <dbReference type="Rhea" id="RHEA:38875"/>
        <dbReference type="Rhea" id="RHEA-COMP:10093"/>
        <dbReference type="Rhea" id="RHEA-COMP:10094"/>
        <dbReference type="ChEBI" id="CHEBI:65314"/>
        <dbReference type="ChEBI" id="CHEBI:65315"/>
        <dbReference type="EC" id="5.4.99.21"/>
    </reaction>
</comment>
<evidence type="ECO:0000256" key="3">
    <source>
        <dbReference type="ARBA" id="ARBA00036390"/>
    </source>
</evidence>
<dbReference type="EMBL" id="DXEV01000163">
    <property type="protein sequence ID" value="HIX57434.1"/>
    <property type="molecule type" value="Genomic_DNA"/>
</dbReference>
<proteinExistence type="inferred from homology"/>
<evidence type="ECO:0000256" key="6">
    <source>
        <dbReference type="RuleBase" id="RU003887"/>
    </source>
</evidence>
<dbReference type="Gene3D" id="3.30.70.1560">
    <property type="entry name" value="Alpha-L RNA-binding motif"/>
    <property type="match status" value="1"/>
</dbReference>
<dbReference type="Pfam" id="PF01479">
    <property type="entry name" value="S4"/>
    <property type="match status" value="1"/>
</dbReference>
<dbReference type="GO" id="GO:0000455">
    <property type="term" value="P:enzyme-directed rRNA pseudouridine synthesis"/>
    <property type="evidence" value="ECO:0007669"/>
    <property type="project" value="UniProtKB-ARBA"/>
</dbReference>
<dbReference type="CDD" id="cd00165">
    <property type="entry name" value="S4"/>
    <property type="match status" value="1"/>
</dbReference>
<dbReference type="Gene3D" id="3.30.70.580">
    <property type="entry name" value="Pseudouridine synthase I, catalytic domain, N-terminal subdomain"/>
    <property type="match status" value="2"/>
</dbReference>
<dbReference type="SUPFAM" id="SSF55120">
    <property type="entry name" value="Pseudouridine synthase"/>
    <property type="match status" value="1"/>
</dbReference>
<evidence type="ECO:0000256" key="4">
    <source>
        <dbReference type="ARBA" id="ARBA00036535"/>
    </source>
</evidence>
<dbReference type="EC" id="5.4.99.-" evidence="6"/>
<dbReference type="InterPro" id="IPR050343">
    <property type="entry name" value="RsuA_PseudoU_synthase"/>
</dbReference>
<dbReference type="InterPro" id="IPR042092">
    <property type="entry name" value="PsdUridine_s_RsuA/RluB/E/F_cat"/>
</dbReference>
<sequence>MAKSEAKEMQRLDKCVSHLTGLSRQMATKLIKDGAVSVDGELITKAMTKVSINSHIVIEGFTDDEESLAAGQEVTDLTESSFAGDIGDAGGSTRISDAFKKRVFLMNKPYGYVCSARDRNHSVVSTLWGRELHSSKLQAVGRLDVDTTGLLLFTDDGALNHALTSPKKQVSKLYLARLNRPVPPQAVKQFAHGIKHPEEEKRYQSAKLTILDPQSTLSTEKYLLRCRTSQIASGSDVSISTGTQEQAAISSEPAASSATAEPCYWAAVLLNEGRYHEVKRLFEVVGCEVEELVRVALGSLLLPEDLTLGSYVPLSDADIEQASISRDFTEEEILELLERYQRNLAHSKVIYMDPVFATARFALGEKSEQSAEADAAVAEIAAAAVSAASADEDPDFVDDDADFDELDEDGELRIY</sequence>
<dbReference type="AlphaFoldDB" id="A0A9D1WE10"/>
<dbReference type="Proteomes" id="UP000886829">
    <property type="component" value="Unassembled WGS sequence"/>
</dbReference>
<dbReference type="InterPro" id="IPR020103">
    <property type="entry name" value="PsdUridine_synth_cat_dom_sf"/>
</dbReference>
<keyword evidence="5" id="KW-0694">RNA-binding</keyword>
<dbReference type="InterPro" id="IPR006145">
    <property type="entry name" value="PsdUridine_synth_RsuA/RluA"/>
</dbReference>
<organism evidence="8 9">
    <name type="scientific">Candidatus Anaerobiospirillum pullistercoris</name>
    <dbReference type="NCBI Taxonomy" id="2838452"/>
    <lineage>
        <taxon>Bacteria</taxon>
        <taxon>Pseudomonadati</taxon>
        <taxon>Pseudomonadota</taxon>
        <taxon>Gammaproteobacteria</taxon>
        <taxon>Aeromonadales</taxon>
        <taxon>Succinivibrionaceae</taxon>
        <taxon>Anaerobiospirillum</taxon>
    </lineage>
</organism>
<dbReference type="Gene3D" id="3.10.290.10">
    <property type="entry name" value="RNA-binding S4 domain"/>
    <property type="match status" value="1"/>
</dbReference>
<dbReference type="SUPFAM" id="SSF55174">
    <property type="entry name" value="Alpha-L RNA-binding motif"/>
    <property type="match status" value="1"/>
</dbReference>
<reference evidence="8" key="1">
    <citation type="journal article" date="2021" name="PeerJ">
        <title>Extensive microbial diversity within the chicken gut microbiome revealed by metagenomics and culture.</title>
        <authorList>
            <person name="Gilroy R."/>
            <person name="Ravi A."/>
            <person name="Getino M."/>
            <person name="Pursley I."/>
            <person name="Horton D.L."/>
            <person name="Alikhan N.F."/>
            <person name="Baker D."/>
            <person name="Gharbi K."/>
            <person name="Hall N."/>
            <person name="Watson M."/>
            <person name="Adriaenssens E.M."/>
            <person name="Foster-Nyarko E."/>
            <person name="Jarju S."/>
            <person name="Secka A."/>
            <person name="Antonio M."/>
            <person name="Oren A."/>
            <person name="Chaudhuri R.R."/>
            <person name="La Ragione R."/>
            <person name="Hildebrand F."/>
            <person name="Pallen M.J."/>
        </authorList>
    </citation>
    <scope>NUCLEOTIDE SEQUENCE</scope>
    <source>
        <strain evidence="8">USASDec5-558</strain>
    </source>
</reference>
<dbReference type="SMART" id="SM00363">
    <property type="entry name" value="S4"/>
    <property type="match status" value="1"/>
</dbReference>
<dbReference type="InterPro" id="IPR000748">
    <property type="entry name" value="PsdUridine_synth_RsuA/RluB/E/F"/>
</dbReference>
<dbReference type="InterPro" id="IPR002942">
    <property type="entry name" value="S4_RNA-bd"/>
</dbReference>
<dbReference type="PROSITE" id="PS50889">
    <property type="entry name" value="S4"/>
    <property type="match status" value="1"/>
</dbReference>
<comment type="catalytic activity">
    <reaction evidence="3">
        <text>uridine(35) in tRNA(Tyr) = pseudouridine(35) in tRNA(Tyr)</text>
        <dbReference type="Rhea" id="RHEA:60556"/>
        <dbReference type="Rhea" id="RHEA-COMP:15607"/>
        <dbReference type="Rhea" id="RHEA-COMP:15608"/>
        <dbReference type="ChEBI" id="CHEBI:65314"/>
        <dbReference type="ChEBI" id="CHEBI:65315"/>
    </reaction>
</comment>
<comment type="caution">
    <text evidence="8">The sequence shown here is derived from an EMBL/GenBank/DDBJ whole genome shotgun (WGS) entry which is preliminary data.</text>
</comment>
<dbReference type="InterPro" id="IPR036986">
    <property type="entry name" value="S4_RNA-bd_sf"/>
</dbReference>
<accession>A0A9D1WE10</accession>
<evidence type="ECO:0000313" key="9">
    <source>
        <dbReference type="Proteomes" id="UP000886829"/>
    </source>
</evidence>
<protein>
    <recommendedName>
        <fullName evidence="6">Pseudouridine synthase</fullName>
        <ecNumber evidence="6">5.4.99.-</ecNumber>
    </recommendedName>
</protein>
<dbReference type="NCBIfam" id="TIGR00093">
    <property type="entry name" value="pseudouridine synthase"/>
    <property type="match status" value="1"/>
</dbReference>
<gene>
    <name evidence="8" type="ORF">H9850_08195</name>
</gene>
<dbReference type="Pfam" id="PF00849">
    <property type="entry name" value="PseudoU_synth_2"/>
    <property type="match status" value="1"/>
</dbReference>
<dbReference type="InterPro" id="IPR018496">
    <property type="entry name" value="PsdUridine_synth_RsuA/RluB_CS"/>
</dbReference>
<evidence type="ECO:0000313" key="8">
    <source>
        <dbReference type="EMBL" id="HIX57434.1"/>
    </source>
</evidence>
<name>A0A9D1WE10_9GAMM</name>
<keyword evidence="2 6" id="KW-0413">Isomerase</keyword>
<dbReference type="GO" id="GO:0003723">
    <property type="term" value="F:RNA binding"/>
    <property type="evidence" value="ECO:0007669"/>
    <property type="project" value="UniProtKB-KW"/>
</dbReference>
<dbReference type="PANTHER" id="PTHR47683">
    <property type="entry name" value="PSEUDOURIDINE SYNTHASE FAMILY PROTEIN-RELATED"/>
    <property type="match status" value="1"/>
</dbReference>
<reference evidence="8" key="2">
    <citation type="submission" date="2021-04" db="EMBL/GenBank/DDBJ databases">
        <authorList>
            <person name="Gilroy R."/>
        </authorList>
    </citation>
    <scope>NUCLEOTIDE SEQUENCE</scope>
    <source>
        <strain evidence="8">USASDec5-558</strain>
    </source>
</reference>
<dbReference type="PANTHER" id="PTHR47683:SF2">
    <property type="entry name" value="RNA-BINDING S4 DOMAIN-CONTAINING PROTEIN"/>
    <property type="match status" value="1"/>
</dbReference>
<dbReference type="GO" id="GO:0160138">
    <property type="term" value="F:23S rRNA pseudouridine(2604) synthase activity"/>
    <property type="evidence" value="ECO:0007669"/>
    <property type="project" value="UniProtKB-EC"/>
</dbReference>
<dbReference type="PROSITE" id="PS01149">
    <property type="entry name" value="PSI_RSU"/>
    <property type="match status" value="1"/>
</dbReference>
<comment type="similarity">
    <text evidence="1 6">Belongs to the pseudouridine synthase RsuA family.</text>
</comment>